<dbReference type="Proteomes" id="UP000004263">
    <property type="component" value="Unassembled WGS sequence"/>
</dbReference>
<sequence>METAEALDAGTQNDELVNFDSEGNLVVSKHNEASAKLVARRAIEAHLERKKLHLDDYWDDLED</sequence>
<comment type="caution">
    <text evidence="1">The sequence shown here is derived from an EMBL/GenBank/DDBJ whole genome shotgun (WGS) entry which is preliminary data.</text>
</comment>
<protein>
    <submittedName>
        <fullName evidence="1">Shikimate 5-dehydrogenase</fullName>
        <ecNumber evidence="1">1.1.1.25</ecNumber>
    </submittedName>
</protein>
<name>Q1N3X0_9GAMM</name>
<evidence type="ECO:0000313" key="1">
    <source>
        <dbReference type="EMBL" id="EAT13095.1"/>
    </source>
</evidence>
<reference evidence="1 2" key="1">
    <citation type="submission" date="2006-03" db="EMBL/GenBank/DDBJ databases">
        <authorList>
            <person name="Pinhassi J."/>
            <person name="Pedros-Alio C."/>
            <person name="Ferriera S."/>
            <person name="Johnson J."/>
            <person name="Kravitz S."/>
            <person name="Halpern A."/>
            <person name="Remington K."/>
            <person name="Beeson K."/>
            <person name="Tran B."/>
            <person name="Rogers Y.-H."/>
            <person name="Friedman R."/>
            <person name="Venter J.C."/>
        </authorList>
    </citation>
    <scope>NUCLEOTIDE SEQUENCE [LARGE SCALE GENOMIC DNA]</scope>
    <source>
        <strain evidence="1 2">RED65</strain>
    </source>
</reference>
<keyword evidence="2" id="KW-1185">Reference proteome</keyword>
<gene>
    <name evidence="1" type="primary">aroE</name>
    <name evidence="1" type="ORF">RED65_15402</name>
</gene>
<proteinExistence type="predicted"/>
<organism evidence="1 2">
    <name type="scientific">Bermanella marisrubri</name>
    <dbReference type="NCBI Taxonomy" id="207949"/>
    <lineage>
        <taxon>Bacteria</taxon>
        <taxon>Pseudomonadati</taxon>
        <taxon>Pseudomonadota</taxon>
        <taxon>Gammaproteobacteria</taxon>
        <taxon>Oceanospirillales</taxon>
        <taxon>Oceanospirillaceae</taxon>
        <taxon>Bermanella</taxon>
    </lineage>
</organism>
<dbReference type="HOGENOM" id="CLU_2876766_0_0_6"/>
<dbReference type="EMBL" id="AAQH01000003">
    <property type="protein sequence ID" value="EAT13095.1"/>
    <property type="molecule type" value="Genomic_DNA"/>
</dbReference>
<dbReference type="GO" id="GO:0004764">
    <property type="term" value="F:shikimate 3-dehydrogenase (NADP+) activity"/>
    <property type="evidence" value="ECO:0007669"/>
    <property type="project" value="UniProtKB-EC"/>
</dbReference>
<keyword evidence="1" id="KW-0560">Oxidoreductase</keyword>
<accession>Q1N3X0</accession>
<evidence type="ECO:0000313" key="2">
    <source>
        <dbReference type="Proteomes" id="UP000004263"/>
    </source>
</evidence>
<dbReference type="AlphaFoldDB" id="Q1N3X0"/>
<dbReference type="InterPro" id="IPR058059">
    <property type="entry name" value="PA3496-like"/>
</dbReference>
<dbReference type="RefSeq" id="WP_007018166.1">
    <property type="nucleotide sequence ID" value="NZ_CH724115.1"/>
</dbReference>
<dbReference type="OrthoDB" id="6121206at2"/>
<dbReference type="NCBIfam" id="NF046101">
    <property type="entry name" value="PA3496_fam"/>
    <property type="match status" value="1"/>
</dbReference>
<dbReference type="EC" id="1.1.1.25" evidence="1"/>